<protein>
    <submittedName>
        <fullName evidence="6">Site-specific integrase</fullName>
    </submittedName>
</protein>
<dbReference type="CDD" id="cd01189">
    <property type="entry name" value="INT_ICEBs1_C_like"/>
    <property type="match status" value="1"/>
</dbReference>
<evidence type="ECO:0000256" key="4">
    <source>
        <dbReference type="ARBA" id="ARBA00023172"/>
    </source>
</evidence>
<dbReference type="InterPro" id="IPR013762">
    <property type="entry name" value="Integrase-like_cat_sf"/>
</dbReference>
<dbReference type="PANTHER" id="PTHR30629">
    <property type="entry name" value="PROPHAGE INTEGRASE"/>
    <property type="match status" value="1"/>
</dbReference>
<evidence type="ECO:0000256" key="3">
    <source>
        <dbReference type="ARBA" id="ARBA00023125"/>
    </source>
</evidence>
<reference evidence="6 7" key="1">
    <citation type="submission" date="2020-10" db="EMBL/GenBank/DDBJ databases">
        <title>ChiBAC.</title>
        <authorList>
            <person name="Zenner C."/>
            <person name="Hitch T.C.A."/>
            <person name="Clavel T."/>
        </authorList>
    </citation>
    <scope>NUCLEOTIDE SEQUENCE [LARGE SCALE GENOMIC DNA]</scope>
    <source>
        <strain evidence="6 7">DSM 108991</strain>
    </source>
</reference>
<dbReference type="SUPFAM" id="SSF56349">
    <property type="entry name" value="DNA breaking-rejoining enzymes"/>
    <property type="match status" value="1"/>
</dbReference>
<dbReference type="Gene3D" id="1.10.443.10">
    <property type="entry name" value="Intergrase catalytic core"/>
    <property type="match status" value="1"/>
</dbReference>
<keyword evidence="7" id="KW-1185">Reference proteome</keyword>
<dbReference type="InterPro" id="IPR002104">
    <property type="entry name" value="Integrase_catalytic"/>
</dbReference>
<proteinExistence type="inferred from homology"/>
<dbReference type="EMBL" id="JADCKL010000002">
    <property type="protein sequence ID" value="MBE5062667.1"/>
    <property type="molecule type" value="Genomic_DNA"/>
</dbReference>
<organism evidence="6 7">
    <name type="scientific">Claveliimonas monacensis</name>
    <dbReference type="NCBI Taxonomy" id="2779351"/>
    <lineage>
        <taxon>Bacteria</taxon>
        <taxon>Bacillati</taxon>
        <taxon>Bacillota</taxon>
        <taxon>Clostridia</taxon>
        <taxon>Lachnospirales</taxon>
        <taxon>Lachnospiraceae</taxon>
        <taxon>Claveliimonas</taxon>
    </lineage>
</organism>
<comment type="caution">
    <text evidence="6">The sequence shown here is derived from an EMBL/GenBank/DDBJ whole genome shotgun (WGS) entry which is preliminary data.</text>
</comment>
<dbReference type="Gene3D" id="1.10.150.130">
    <property type="match status" value="1"/>
</dbReference>
<feature type="domain" description="Tyr recombinase" evidence="5">
    <location>
        <begin position="236"/>
        <end position="430"/>
    </location>
</feature>
<dbReference type="Pfam" id="PF00589">
    <property type="entry name" value="Phage_integrase"/>
    <property type="match status" value="1"/>
</dbReference>
<dbReference type="PROSITE" id="PS51898">
    <property type="entry name" value="TYR_RECOMBINASE"/>
    <property type="match status" value="1"/>
</dbReference>
<dbReference type="InterPro" id="IPR011010">
    <property type="entry name" value="DNA_brk_join_enz"/>
</dbReference>
<name>A0ABR9RI89_9FIRM</name>
<comment type="similarity">
    <text evidence="1">Belongs to the 'phage' integrase family.</text>
</comment>
<evidence type="ECO:0000313" key="7">
    <source>
        <dbReference type="Proteomes" id="UP000758652"/>
    </source>
</evidence>
<evidence type="ECO:0000313" key="6">
    <source>
        <dbReference type="EMBL" id="MBE5062667.1"/>
    </source>
</evidence>
<sequence>MFIDCLRDAWKVPDSIQALPLFEGKLRKGGDRQIERKELNDVLQYALENGMIDVKYVQEQIALNKRKELIEKHPYSIWKGKEGLWHTYLPDAEKKRIHKRSSTRQGIEDIVADYWKAQMENPTVKDVYEQWITGKLSREEISVATKNRYDRKFSECMEVFGRRKIKSVSEYEIEDFILNIIHEKNLTAKGYSNLRTLIYGIFKLAKKKKYIDFSITEVISDMEISRKAFRRNQQPDEALVFSEEETDQIIQYIISSQLDLINLGLLLAFKTGVRPGELAALKKEDFLDRSVDVHRTEIHYQNEDGENVYEVRDFPKTEAGIRTVLIPKQALWIVKEIKRQNPFGEYVFMKNGKRIRTYSFTWRLKSICQKLDIPVRSLNKIRKTYGTILLDSGAEESFIISQMGHTDIKTTKNYYYKDRKSMRQKIEAIDQVAGL</sequence>
<evidence type="ECO:0000256" key="2">
    <source>
        <dbReference type="ARBA" id="ARBA00022908"/>
    </source>
</evidence>
<accession>A0ABR9RI89</accession>
<evidence type="ECO:0000259" key="5">
    <source>
        <dbReference type="PROSITE" id="PS51898"/>
    </source>
</evidence>
<dbReference type="InterPro" id="IPR050808">
    <property type="entry name" value="Phage_Integrase"/>
</dbReference>
<evidence type="ECO:0000256" key="1">
    <source>
        <dbReference type="ARBA" id="ARBA00008857"/>
    </source>
</evidence>
<dbReference type="PANTHER" id="PTHR30629:SF2">
    <property type="entry name" value="PROPHAGE INTEGRASE INTS-RELATED"/>
    <property type="match status" value="1"/>
</dbReference>
<keyword evidence="4" id="KW-0233">DNA recombination</keyword>
<dbReference type="Proteomes" id="UP000758652">
    <property type="component" value="Unassembled WGS sequence"/>
</dbReference>
<gene>
    <name evidence="6" type="ORF">INF30_05255</name>
</gene>
<keyword evidence="3" id="KW-0238">DNA-binding</keyword>
<dbReference type="InterPro" id="IPR010998">
    <property type="entry name" value="Integrase_recombinase_N"/>
</dbReference>
<keyword evidence="2" id="KW-0229">DNA integration</keyword>